<keyword evidence="1" id="KW-0472">Membrane</keyword>
<organism evidence="2 3">
    <name type="scientific">Vibrio owensii</name>
    <dbReference type="NCBI Taxonomy" id="696485"/>
    <lineage>
        <taxon>Bacteria</taxon>
        <taxon>Pseudomonadati</taxon>
        <taxon>Pseudomonadota</taxon>
        <taxon>Gammaproteobacteria</taxon>
        <taxon>Vibrionales</taxon>
        <taxon>Vibrionaceae</taxon>
        <taxon>Vibrio</taxon>
    </lineage>
</organism>
<dbReference type="AlphaFoldDB" id="A0AAU9Q6L1"/>
<comment type="caution">
    <text evidence="2">The sequence shown here is derived from an EMBL/GenBank/DDBJ whole genome shotgun (WGS) entry which is preliminary data.</text>
</comment>
<evidence type="ECO:0000313" key="3">
    <source>
        <dbReference type="Proteomes" id="UP001295420"/>
    </source>
</evidence>
<accession>A0AAU9Q6L1</accession>
<evidence type="ECO:0000313" key="2">
    <source>
        <dbReference type="EMBL" id="CAH1531885.1"/>
    </source>
</evidence>
<name>A0AAU9Q6L1_9VIBR</name>
<reference evidence="2" key="1">
    <citation type="submission" date="2022-01" db="EMBL/GenBank/DDBJ databases">
        <authorList>
            <person name="Lagorce A."/>
        </authorList>
    </citation>
    <scope>NUCLEOTIDE SEQUENCE</scope>
    <source>
        <strain evidence="2">Th15_F1_D04</strain>
    </source>
</reference>
<dbReference type="Proteomes" id="UP001295420">
    <property type="component" value="Unassembled WGS sequence"/>
</dbReference>
<feature type="transmembrane region" description="Helical" evidence="1">
    <location>
        <begin position="44"/>
        <end position="67"/>
    </location>
</feature>
<keyword evidence="1" id="KW-1133">Transmembrane helix</keyword>
<keyword evidence="1" id="KW-0812">Transmembrane</keyword>
<proteinExistence type="predicted"/>
<dbReference type="EMBL" id="CAKMTQ010000023">
    <property type="protein sequence ID" value="CAH1531885.1"/>
    <property type="molecule type" value="Genomic_DNA"/>
</dbReference>
<gene>
    <name evidence="2" type="ORF">THF1D04_30266</name>
</gene>
<sequence length="98" mass="11326">MEMVERPYHTDNRLGERLTTSATNEAKVNIVVIIVKMLILQSMISLSLVQIVNVLSVCIFTVLNVVFDNKTYHKSYSDHWGWLYKTRHTAFSIVHICT</sequence>
<protein>
    <submittedName>
        <fullName evidence="2">Uncharacterized protein</fullName>
    </submittedName>
</protein>
<evidence type="ECO:0000256" key="1">
    <source>
        <dbReference type="SAM" id="Phobius"/>
    </source>
</evidence>